<keyword evidence="12" id="KW-1185">Reference proteome</keyword>
<comment type="similarity">
    <text evidence="2">Belongs to the RLP family.</text>
</comment>
<dbReference type="InterPro" id="IPR032675">
    <property type="entry name" value="LRR_dom_sf"/>
</dbReference>
<evidence type="ECO:0000256" key="6">
    <source>
        <dbReference type="ARBA" id="ARBA00022729"/>
    </source>
</evidence>
<dbReference type="PANTHER" id="PTHR48061:SF12">
    <property type="entry name" value="DISEASE RESISTANCE LIKE PROTEIN"/>
    <property type="match status" value="1"/>
</dbReference>
<sequence length="462" mass="51035">MITSNTSDNPLSGSDCCSWDGVVCNSKGDVIELDLSGSSLTGVINSSSTLFKLVHLQMLNLSMNNFSESQIPSEIACLKQLRSLNLSNSGFNGQIPNKISHLRQLTSLDLSWNHLKLQSIGFESLSMNMTKLEILRLSGVDLSSSVSRFFANFSSLSYVELIDCQLQDEFTSEIFHLPKLKYLNMGNNSNLTGSLPEFFNTTLLKDLDLSSTGFTGTIPESISNLKNLEVLNLQGCYFSGRIPGSLSNLTQLTFLVLSSNSFTGLVPSLASLLKLTILDLGINHLEIRRNFDWINKLTKLNFLNLNYMNIHGQFLLCLANLTKLSTVTLLGNFISGHIPSSFMNLTQLTKVTLEGNQLQGQISSSFSNFKSLQLLNLVDNKLSGTVSIDSFLGLNNLETLLLDDNSLQFETTTNYTNGTLPKLKIISLASCNVKEFPVFLRYQKNMIAIDLDENEIEGLVPN</sequence>
<dbReference type="GO" id="GO:0051707">
    <property type="term" value="P:response to other organism"/>
    <property type="evidence" value="ECO:0007669"/>
    <property type="project" value="UniProtKB-ARBA"/>
</dbReference>
<keyword evidence="7" id="KW-0677">Repeat</keyword>
<dbReference type="SUPFAM" id="SSF52047">
    <property type="entry name" value="RNI-like"/>
    <property type="match status" value="1"/>
</dbReference>
<accession>A0AAD8NGD7</accession>
<dbReference type="AlphaFoldDB" id="A0AAD8NGD7"/>
<dbReference type="SUPFAM" id="SSF52058">
    <property type="entry name" value="L domain-like"/>
    <property type="match status" value="1"/>
</dbReference>
<evidence type="ECO:0000256" key="8">
    <source>
        <dbReference type="ARBA" id="ARBA00022989"/>
    </source>
</evidence>
<evidence type="ECO:0000313" key="12">
    <source>
        <dbReference type="Proteomes" id="UP001229421"/>
    </source>
</evidence>
<keyword evidence="4" id="KW-0433">Leucine-rich repeat</keyword>
<name>A0AAD8NGD7_TARER</name>
<keyword evidence="10" id="KW-0325">Glycoprotein</keyword>
<gene>
    <name evidence="11" type="ORF">QVD17_38606</name>
</gene>
<dbReference type="Pfam" id="PF13855">
    <property type="entry name" value="LRR_8"/>
    <property type="match status" value="2"/>
</dbReference>
<evidence type="ECO:0000256" key="9">
    <source>
        <dbReference type="ARBA" id="ARBA00023136"/>
    </source>
</evidence>
<protein>
    <recommendedName>
        <fullName evidence="13">Leucine-rich repeat-containing N-terminal plant-type domain-containing protein</fullName>
    </recommendedName>
</protein>
<dbReference type="Gene3D" id="3.80.10.10">
    <property type="entry name" value="Ribonuclease Inhibitor"/>
    <property type="match status" value="4"/>
</dbReference>
<dbReference type="GO" id="GO:0006952">
    <property type="term" value="P:defense response"/>
    <property type="evidence" value="ECO:0007669"/>
    <property type="project" value="UniProtKB-ARBA"/>
</dbReference>
<evidence type="ECO:0008006" key="13">
    <source>
        <dbReference type="Google" id="ProtNLM"/>
    </source>
</evidence>
<reference evidence="11" key="1">
    <citation type="journal article" date="2023" name="bioRxiv">
        <title>Improved chromosome-level genome assembly for marigold (Tagetes erecta).</title>
        <authorList>
            <person name="Jiang F."/>
            <person name="Yuan L."/>
            <person name="Wang S."/>
            <person name="Wang H."/>
            <person name="Xu D."/>
            <person name="Wang A."/>
            <person name="Fan W."/>
        </authorList>
    </citation>
    <scope>NUCLEOTIDE SEQUENCE</scope>
    <source>
        <strain evidence="11">WSJ</strain>
        <tissue evidence="11">Leaf</tissue>
    </source>
</reference>
<evidence type="ECO:0000313" key="11">
    <source>
        <dbReference type="EMBL" id="KAK1406996.1"/>
    </source>
</evidence>
<dbReference type="InterPro" id="IPR003591">
    <property type="entry name" value="Leu-rich_rpt_typical-subtyp"/>
</dbReference>
<dbReference type="FunFam" id="3.80.10.10:FF:000041">
    <property type="entry name" value="LRR receptor-like serine/threonine-protein kinase ERECTA"/>
    <property type="match status" value="2"/>
</dbReference>
<evidence type="ECO:0000256" key="2">
    <source>
        <dbReference type="ARBA" id="ARBA00009592"/>
    </source>
</evidence>
<dbReference type="Pfam" id="PF00560">
    <property type="entry name" value="LRR_1"/>
    <property type="match status" value="3"/>
</dbReference>
<dbReference type="SMART" id="SM00369">
    <property type="entry name" value="LRR_TYP"/>
    <property type="match status" value="5"/>
</dbReference>
<dbReference type="GO" id="GO:0005886">
    <property type="term" value="C:plasma membrane"/>
    <property type="evidence" value="ECO:0007669"/>
    <property type="project" value="UniProtKB-SubCell"/>
</dbReference>
<keyword evidence="8" id="KW-1133">Transmembrane helix</keyword>
<dbReference type="InterPro" id="IPR001611">
    <property type="entry name" value="Leu-rich_rpt"/>
</dbReference>
<dbReference type="Proteomes" id="UP001229421">
    <property type="component" value="Unassembled WGS sequence"/>
</dbReference>
<keyword evidence="6" id="KW-0732">Signal</keyword>
<dbReference type="PANTHER" id="PTHR48061">
    <property type="entry name" value="LEUCINE-RICH REPEAT RECEPTOR PROTEIN KINASE EMS1-LIKE-RELATED"/>
    <property type="match status" value="1"/>
</dbReference>
<dbReference type="EMBL" id="JAUHHV010000011">
    <property type="protein sequence ID" value="KAK1406996.1"/>
    <property type="molecule type" value="Genomic_DNA"/>
</dbReference>
<evidence type="ECO:0000256" key="3">
    <source>
        <dbReference type="ARBA" id="ARBA00022475"/>
    </source>
</evidence>
<proteinExistence type="inferred from homology"/>
<evidence type="ECO:0000256" key="5">
    <source>
        <dbReference type="ARBA" id="ARBA00022692"/>
    </source>
</evidence>
<evidence type="ECO:0000256" key="1">
    <source>
        <dbReference type="ARBA" id="ARBA00004251"/>
    </source>
</evidence>
<keyword evidence="3" id="KW-1003">Cell membrane</keyword>
<keyword evidence="5" id="KW-0812">Transmembrane</keyword>
<keyword evidence="9" id="KW-0472">Membrane</keyword>
<comment type="subcellular location">
    <subcellularLocation>
        <location evidence="1">Cell membrane</location>
        <topology evidence="1">Single-pass type I membrane protein</topology>
    </subcellularLocation>
</comment>
<dbReference type="InterPro" id="IPR046956">
    <property type="entry name" value="RLP23-like"/>
</dbReference>
<organism evidence="11 12">
    <name type="scientific">Tagetes erecta</name>
    <name type="common">African marigold</name>
    <dbReference type="NCBI Taxonomy" id="13708"/>
    <lineage>
        <taxon>Eukaryota</taxon>
        <taxon>Viridiplantae</taxon>
        <taxon>Streptophyta</taxon>
        <taxon>Embryophyta</taxon>
        <taxon>Tracheophyta</taxon>
        <taxon>Spermatophyta</taxon>
        <taxon>Magnoliopsida</taxon>
        <taxon>eudicotyledons</taxon>
        <taxon>Gunneridae</taxon>
        <taxon>Pentapetalae</taxon>
        <taxon>asterids</taxon>
        <taxon>campanulids</taxon>
        <taxon>Asterales</taxon>
        <taxon>Asteraceae</taxon>
        <taxon>Asteroideae</taxon>
        <taxon>Heliantheae alliance</taxon>
        <taxon>Tageteae</taxon>
        <taxon>Tagetes</taxon>
    </lineage>
</organism>
<evidence type="ECO:0000256" key="10">
    <source>
        <dbReference type="ARBA" id="ARBA00023180"/>
    </source>
</evidence>
<evidence type="ECO:0000256" key="7">
    <source>
        <dbReference type="ARBA" id="ARBA00022737"/>
    </source>
</evidence>
<evidence type="ECO:0000256" key="4">
    <source>
        <dbReference type="ARBA" id="ARBA00022614"/>
    </source>
</evidence>
<comment type="caution">
    <text evidence="11">The sequence shown here is derived from an EMBL/GenBank/DDBJ whole genome shotgun (WGS) entry which is preliminary data.</text>
</comment>